<dbReference type="Proteomes" id="UP000324748">
    <property type="component" value="Unassembled WGS sequence"/>
</dbReference>
<evidence type="ECO:0000313" key="2">
    <source>
        <dbReference type="EMBL" id="KAA1072680.1"/>
    </source>
</evidence>
<gene>
    <name evidence="1" type="ORF">PGT21_025020</name>
    <name evidence="2" type="ORF">PGTUg99_017112</name>
</gene>
<sequence length="52" mass="5841">MNEGMILKRFKPSTNLLDVTGLYGSNYAGDQAIETEILDPDNELHTHGNMEF</sequence>
<accession>A0A5B0LMP0</accession>
<evidence type="ECO:0000313" key="3">
    <source>
        <dbReference type="Proteomes" id="UP000324748"/>
    </source>
</evidence>
<dbReference type="Proteomes" id="UP000325313">
    <property type="component" value="Unassembled WGS sequence"/>
</dbReference>
<organism evidence="1 3">
    <name type="scientific">Puccinia graminis f. sp. tritici</name>
    <dbReference type="NCBI Taxonomy" id="56615"/>
    <lineage>
        <taxon>Eukaryota</taxon>
        <taxon>Fungi</taxon>
        <taxon>Dikarya</taxon>
        <taxon>Basidiomycota</taxon>
        <taxon>Pucciniomycotina</taxon>
        <taxon>Pucciniomycetes</taxon>
        <taxon>Pucciniales</taxon>
        <taxon>Pucciniaceae</taxon>
        <taxon>Puccinia</taxon>
    </lineage>
</organism>
<evidence type="ECO:0000313" key="1">
    <source>
        <dbReference type="EMBL" id="KAA1066207.1"/>
    </source>
</evidence>
<dbReference type="AlphaFoldDB" id="A0A5B0LMP0"/>
<evidence type="ECO:0000313" key="4">
    <source>
        <dbReference type="Proteomes" id="UP000325313"/>
    </source>
</evidence>
<dbReference type="EMBL" id="VSWC01000196">
    <property type="protein sequence ID" value="KAA1066207.1"/>
    <property type="molecule type" value="Genomic_DNA"/>
</dbReference>
<keyword evidence="3" id="KW-1185">Reference proteome</keyword>
<reference evidence="3 4" key="1">
    <citation type="submission" date="2019-05" db="EMBL/GenBank/DDBJ databases">
        <title>Emergence of the Ug99 lineage of the wheat stem rust pathogen through somatic hybridization.</title>
        <authorList>
            <person name="Li F."/>
            <person name="Upadhyaya N.M."/>
            <person name="Sperschneider J."/>
            <person name="Matny O."/>
            <person name="Nguyen-Phuc H."/>
            <person name="Mago R."/>
            <person name="Raley C."/>
            <person name="Miller M.E."/>
            <person name="Silverstein K.A.T."/>
            <person name="Henningsen E."/>
            <person name="Hirsch C.D."/>
            <person name="Visser B."/>
            <person name="Pretorius Z.A."/>
            <person name="Steffenson B.J."/>
            <person name="Schwessinger B."/>
            <person name="Dodds P.N."/>
            <person name="Figueroa M."/>
        </authorList>
    </citation>
    <scope>NUCLEOTIDE SEQUENCE [LARGE SCALE GENOMIC DNA]</scope>
    <source>
        <strain evidence="1">21-0</strain>
        <strain evidence="2 4">Ug99</strain>
    </source>
</reference>
<protein>
    <submittedName>
        <fullName evidence="1">Uncharacterized protein</fullName>
    </submittedName>
</protein>
<comment type="caution">
    <text evidence="1">The sequence shown here is derived from an EMBL/GenBank/DDBJ whole genome shotgun (WGS) entry which is preliminary data.</text>
</comment>
<name>A0A5B0LMP0_PUCGR</name>
<dbReference type="EMBL" id="VDEP01000477">
    <property type="protein sequence ID" value="KAA1072680.1"/>
    <property type="molecule type" value="Genomic_DNA"/>
</dbReference>
<proteinExistence type="predicted"/>